<dbReference type="InterPro" id="IPR023577">
    <property type="entry name" value="CYTH_domain"/>
</dbReference>
<dbReference type="AlphaFoldDB" id="A0A2D1QL98"/>
<dbReference type="Proteomes" id="UP000222916">
    <property type="component" value="Chromosome"/>
</dbReference>
<dbReference type="OrthoDB" id="3034217at2"/>
<sequence length="322" mass="35657">MQTEIEIKFFVSQDIQQSLSNLLNSIEITSNAQVELGNVYFDTPTLDLRRLEMGLRIRRSDDFAEQTIKCRGQVVGGLHARPEYNAPVHGDVPMLSAFPDEIFPSLSVRDEIQGKLVAQFRTDFLRRHWLIAFEGAEIELAWDQGEIVGSLGKTAINELELELKSGDASALFALAERLTVLGGVRLGAQSKAQRGYRLAGLGKPLALQSLPVVNVVNAAMLITSGLQHWQHHEQYWLEQADPEQRSLALQEIRQGIALVIEAADTLVAPAWLAALTDLSTHLALLAQDVAEPEWQTALSALFHRADYVRLQLAIAAWLHATA</sequence>
<dbReference type="CDD" id="cd07756">
    <property type="entry name" value="CYTH-like_Pase_CHAD"/>
    <property type="match status" value="1"/>
</dbReference>
<dbReference type="Gene3D" id="2.40.320.10">
    <property type="entry name" value="Hypothetical Protein Pfu-838710-001"/>
    <property type="match status" value="1"/>
</dbReference>
<dbReference type="SMART" id="SM01118">
    <property type="entry name" value="CYTH"/>
    <property type="match status" value="1"/>
</dbReference>
<dbReference type="PANTHER" id="PTHR39569">
    <property type="entry name" value="INORGANIC TRIPHOSPHATASE"/>
    <property type="match status" value="1"/>
</dbReference>
<feature type="domain" description="CYTH" evidence="1">
    <location>
        <begin position="2"/>
        <end position="202"/>
    </location>
</feature>
<name>A0A2D1QL98_AERSA</name>
<evidence type="ECO:0000259" key="1">
    <source>
        <dbReference type="PROSITE" id="PS51707"/>
    </source>
</evidence>
<reference evidence="3" key="1">
    <citation type="journal article" date="2018" name="BMC Genomics">
        <title>The complete and fully assembled genome sequence of Aeromonas salmonicida subsp. pectinolytica and its comparative analysis with other Aeromonas species: investigation of the mobilome in environmental and pathogenic strains.</title>
        <authorList>
            <person name="Pfeiffer F."/>
            <person name="Zamora-Lagos M.A."/>
            <person name="Blettinger M."/>
            <person name="Yeroslaviz A."/>
            <person name="Dahl A."/>
            <person name="Gruber S."/>
            <person name="Habermann B.H."/>
        </authorList>
    </citation>
    <scope>NUCLEOTIDE SEQUENCE [LARGE SCALE GENOMIC DNA]</scope>
    <source>
        <strain evidence="3">34mel</strain>
    </source>
</reference>
<dbReference type="GO" id="GO:0050355">
    <property type="term" value="F:inorganic triphosphate phosphatase activity"/>
    <property type="evidence" value="ECO:0007669"/>
    <property type="project" value="UniProtKB-EC"/>
</dbReference>
<dbReference type="PANTHER" id="PTHR39569:SF1">
    <property type="entry name" value="INORGANIC TRIPHOSPHATASE"/>
    <property type="match status" value="1"/>
</dbReference>
<evidence type="ECO:0000313" key="2">
    <source>
        <dbReference type="EMBL" id="ATP11026.1"/>
    </source>
</evidence>
<dbReference type="InterPro" id="IPR039013">
    <property type="entry name" value="YgiF"/>
</dbReference>
<proteinExistence type="predicted"/>
<keyword evidence="2" id="KW-0378">Hydrolase</keyword>
<dbReference type="RefSeq" id="WP_034524265.1">
    <property type="nucleotide sequence ID" value="NZ_ARYZ02000066.1"/>
</dbReference>
<dbReference type="InterPro" id="IPR033469">
    <property type="entry name" value="CYTH-like_dom_sf"/>
</dbReference>
<dbReference type="PROSITE" id="PS51707">
    <property type="entry name" value="CYTH"/>
    <property type="match status" value="1"/>
</dbReference>
<dbReference type="SUPFAM" id="SSF55154">
    <property type="entry name" value="CYTH-like phosphatases"/>
    <property type="match status" value="1"/>
</dbReference>
<gene>
    <name evidence="2" type="primary">ygiF</name>
    <name evidence="2" type="ORF">Asalp_39460</name>
</gene>
<dbReference type="Pfam" id="PF01928">
    <property type="entry name" value="CYTH"/>
    <property type="match status" value="1"/>
</dbReference>
<protein>
    <submittedName>
        <fullName evidence="2">Putative inorganic triphosphatase</fullName>
        <ecNumber evidence="2">3.6.1.25</ecNumber>
    </submittedName>
</protein>
<dbReference type="GO" id="GO:0046872">
    <property type="term" value="F:metal ion binding"/>
    <property type="evidence" value="ECO:0007669"/>
    <property type="project" value="TreeGrafter"/>
</dbReference>
<dbReference type="EC" id="3.6.1.25" evidence="2"/>
<dbReference type="EMBL" id="CP022426">
    <property type="protein sequence ID" value="ATP11026.1"/>
    <property type="molecule type" value="Genomic_DNA"/>
</dbReference>
<evidence type="ECO:0000313" key="3">
    <source>
        <dbReference type="Proteomes" id="UP000222916"/>
    </source>
</evidence>
<organism evidence="2 3">
    <name type="scientific">Aeromonas salmonicida subsp. pectinolytica 34mel</name>
    <dbReference type="NCBI Taxonomy" id="1324960"/>
    <lineage>
        <taxon>Bacteria</taxon>
        <taxon>Pseudomonadati</taxon>
        <taxon>Pseudomonadota</taxon>
        <taxon>Gammaproteobacteria</taxon>
        <taxon>Aeromonadales</taxon>
        <taxon>Aeromonadaceae</taxon>
        <taxon>Aeromonas</taxon>
    </lineage>
</organism>
<accession>A0A2D1QL98</accession>